<dbReference type="GO" id="GO:0003676">
    <property type="term" value="F:nucleic acid binding"/>
    <property type="evidence" value="ECO:0007669"/>
    <property type="project" value="InterPro"/>
</dbReference>
<evidence type="ECO:0000313" key="2">
    <source>
        <dbReference type="EMBL" id="JAG25060.1"/>
    </source>
</evidence>
<dbReference type="Pfam" id="PF00665">
    <property type="entry name" value="rve"/>
    <property type="match status" value="1"/>
</dbReference>
<sequence length="268" mass="30580">MTAQHYRYIFLVLDVASKFVRLYPIKKPSGAAAIDCLFLDYFPNHGRVTSSILADNGSQFTSNLWKDTLRKANIKPIFIAIRHPSANPAERYMRTLAQCMRAALQGKPHNQWHLQIGQIERTFNETIHASTSEIPYVIFCGRKVRRNWDPVLGSNDGDDRIDPIEIEQRINSAVVRAANESRNRARRHDVRKNKVLFNCIVGDEVLVKSLSVSSAPQGIYHKFLNKNEGPYKISKNFGNGSYQLNDPETNTVKGIYHVSHLKKYFPPL</sequence>
<dbReference type="PANTHER" id="PTHR37984">
    <property type="entry name" value="PROTEIN CBG26694"/>
    <property type="match status" value="1"/>
</dbReference>
<dbReference type="InterPro" id="IPR001584">
    <property type="entry name" value="Integrase_cat-core"/>
</dbReference>
<dbReference type="EMBL" id="GBHO01018544">
    <property type="protein sequence ID" value="JAG25060.1"/>
    <property type="molecule type" value="Transcribed_RNA"/>
</dbReference>
<reference evidence="2" key="2">
    <citation type="submission" date="2014-07" db="EMBL/GenBank/DDBJ databases">
        <authorList>
            <person name="Hull J."/>
        </authorList>
    </citation>
    <scope>NUCLEOTIDE SEQUENCE</scope>
</reference>
<evidence type="ECO:0000259" key="1">
    <source>
        <dbReference type="PROSITE" id="PS50994"/>
    </source>
</evidence>
<proteinExistence type="predicted"/>
<dbReference type="PANTHER" id="PTHR37984:SF5">
    <property type="entry name" value="PROTEIN NYNRIN-LIKE"/>
    <property type="match status" value="1"/>
</dbReference>
<dbReference type="InterPro" id="IPR050951">
    <property type="entry name" value="Retrovirus_Pol_polyprotein"/>
</dbReference>
<dbReference type="InterPro" id="IPR056924">
    <property type="entry name" value="SH3_Tf2-1"/>
</dbReference>
<dbReference type="InterPro" id="IPR012337">
    <property type="entry name" value="RNaseH-like_sf"/>
</dbReference>
<dbReference type="GO" id="GO:0015074">
    <property type="term" value="P:DNA integration"/>
    <property type="evidence" value="ECO:0007669"/>
    <property type="project" value="InterPro"/>
</dbReference>
<accession>A0A0A9Y6A0</accession>
<organism evidence="2">
    <name type="scientific">Lygus hesperus</name>
    <name type="common">Western plant bug</name>
    <dbReference type="NCBI Taxonomy" id="30085"/>
    <lineage>
        <taxon>Eukaryota</taxon>
        <taxon>Metazoa</taxon>
        <taxon>Ecdysozoa</taxon>
        <taxon>Arthropoda</taxon>
        <taxon>Hexapoda</taxon>
        <taxon>Insecta</taxon>
        <taxon>Pterygota</taxon>
        <taxon>Neoptera</taxon>
        <taxon>Paraneoptera</taxon>
        <taxon>Hemiptera</taxon>
        <taxon>Heteroptera</taxon>
        <taxon>Panheteroptera</taxon>
        <taxon>Cimicomorpha</taxon>
        <taxon>Miridae</taxon>
        <taxon>Mirini</taxon>
        <taxon>Lygus</taxon>
    </lineage>
</organism>
<dbReference type="Gene3D" id="3.30.420.10">
    <property type="entry name" value="Ribonuclease H-like superfamily/Ribonuclease H"/>
    <property type="match status" value="1"/>
</dbReference>
<dbReference type="InterPro" id="IPR036397">
    <property type="entry name" value="RNaseH_sf"/>
</dbReference>
<gene>
    <name evidence="2" type="ORF">CM83_96218</name>
</gene>
<name>A0A0A9Y6A0_LYGHE</name>
<feature type="domain" description="Integrase catalytic" evidence="1">
    <location>
        <begin position="1"/>
        <end position="143"/>
    </location>
</feature>
<dbReference type="AlphaFoldDB" id="A0A0A9Y6A0"/>
<protein>
    <recommendedName>
        <fullName evidence="1">Integrase catalytic domain-containing protein</fullName>
    </recommendedName>
</protein>
<dbReference type="PROSITE" id="PS50994">
    <property type="entry name" value="INTEGRASE"/>
    <property type="match status" value="1"/>
</dbReference>
<dbReference type="Pfam" id="PF24626">
    <property type="entry name" value="SH3_Tf2-1"/>
    <property type="match status" value="1"/>
</dbReference>
<reference evidence="2" key="1">
    <citation type="journal article" date="2014" name="PLoS ONE">
        <title>Transcriptome-Based Identification of ABC Transporters in the Western Tarnished Plant Bug Lygus hesperus.</title>
        <authorList>
            <person name="Hull J.J."/>
            <person name="Chaney K."/>
            <person name="Geib S.M."/>
            <person name="Fabrick J.A."/>
            <person name="Brent C.S."/>
            <person name="Walsh D."/>
            <person name="Lavine L.C."/>
        </authorList>
    </citation>
    <scope>NUCLEOTIDE SEQUENCE</scope>
</reference>
<dbReference type="SUPFAM" id="SSF53098">
    <property type="entry name" value="Ribonuclease H-like"/>
    <property type="match status" value="1"/>
</dbReference>